<feature type="non-terminal residue" evidence="16">
    <location>
        <position position="1"/>
    </location>
</feature>
<dbReference type="GO" id="GO:0016020">
    <property type="term" value="C:membrane"/>
    <property type="evidence" value="ECO:0007669"/>
    <property type="project" value="InterPro"/>
</dbReference>
<dbReference type="Gene3D" id="3.30.70.3270">
    <property type="match status" value="1"/>
</dbReference>
<evidence type="ECO:0000256" key="12">
    <source>
        <dbReference type="ARBA" id="ARBA00023027"/>
    </source>
</evidence>
<dbReference type="GO" id="GO:0048038">
    <property type="term" value="F:quinone binding"/>
    <property type="evidence" value="ECO:0007669"/>
    <property type="project" value="UniProtKB-KW"/>
</dbReference>
<comment type="caution">
    <text evidence="16">The sequence shown here is derived from an EMBL/GenBank/DDBJ whole genome shotgun (WGS) entry which is preliminary data.</text>
</comment>
<evidence type="ECO:0000256" key="11">
    <source>
        <dbReference type="ARBA" id="ARBA00023014"/>
    </source>
</evidence>
<keyword evidence="12" id="KW-0520">NAD</keyword>
<feature type="domain" description="4Fe-4S ferredoxin-type" evidence="15">
    <location>
        <begin position="56"/>
        <end position="85"/>
    </location>
</feature>
<dbReference type="GO" id="GO:0046872">
    <property type="term" value="F:metal ion binding"/>
    <property type="evidence" value="ECO:0007669"/>
    <property type="project" value="UniProtKB-KW"/>
</dbReference>
<proteinExistence type="predicted"/>
<evidence type="ECO:0000256" key="9">
    <source>
        <dbReference type="ARBA" id="ARBA00022967"/>
    </source>
</evidence>
<keyword evidence="9" id="KW-1278">Translocase</keyword>
<sequence>EYVPYGNWVHELWSTNNTCYRYIGQSFITTLSHTNRLPITIHYPYEKSITPERFRGRIHFEFDKCIACEVCVRVCPIDLPVVDWRFEKDIKRKQLLNYSIDFEICIFCGNCVEYWPTSCLSMTEEYELSTYDRHELNYNQIALSRLPISIMGDYTIQTIRNSSESKINKEKSSNSRTITDY</sequence>
<accession>A0A9R1ET40</accession>
<evidence type="ECO:0000256" key="10">
    <source>
        <dbReference type="ARBA" id="ARBA00023004"/>
    </source>
</evidence>
<keyword evidence="5" id="KW-0479">Metal-binding</keyword>
<organism evidence="16">
    <name type="scientific">Triticum aestivum</name>
    <name type="common">Wheat</name>
    <dbReference type="NCBI Taxonomy" id="4565"/>
    <lineage>
        <taxon>Eukaryota</taxon>
        <taxon>Viridiplantae</taxon>
        <taxon>Streptophyta</taxon>
        <taxon>Embryophyta</taxon>
        <taxon>Tracheophyta</taxon>
        <taxon>Spermatophyta</taxon>
        <taxon>Magnoliopsida</taxon>
        <taxon>Liliopsida</taxon>
        <taxon>Poales</taxon>
        <taxon>Poaceae</taxon>
        <taxon>BOP clade</taxon>
        <taxon>Pooideae</taxon>
        <taxon>Triticodae</taxon>
        <taxon>Triticeae</taxon>
        <taxon>Triticinae</taxon>
        <taxon>Triticum</taxon>
    </lineage>
</organism>
<reference evidence="16" key="2">
    <citation type="submission" date="2020-03" db="EMBL/GenBank/DDBJ databases">
        <title>The second near-complete assembly of the hexaploid bread wheat (Triticum aestivum) genome.</title>
        <authorList>
            <person name="Zimin A.V."/>
            <person name="Puiu D."/>
            <person name="Shumante A."/>
            <person name="Alonge M."/>
            <person name="Salzberg S.L."/>
        </authorList>
    </citation>
    <scope>NUCLEOTIDE SEQUENCE</scope>
    <source>
        <tissue evidence="16">Leaf</tissue>
    </source>
</reference>
<protein>
    <recommendedName>
        <fullName evidence="15">4Fe-4S ferredoxin-type domain-containing protein</fullName>
    </recommendedName>
</protein>
<evidence type="ECO:0000256" key="13">
    <source>
        <dbReference type="ARBA" id="ARBA00023078"/>
    </source>
</evidence>
<keyword evidence="3" id="KW-0934">Plastid</keyword>
<evidence type="ECO:0000256" key="8">
    <source>
        <dbReference type="ARBA" id="ARBA00022957"/>
    </source>
</evidence>
<keyword evidence="6" id="KW-0677">Repeat</keyword>
<evidence type="ECO:0000256" key="14">
    <source>
        <dbReference type="ARBA" id="ARBA00023136"/>
    </source>
</evidence>
<evidence type="ECO:0000256" key="7">
    <source>
        <dbReference type="ARBA" id="ARBA00022857"/>
    </source>
</evidence>
<evidence type="ECO:0000256" key="1">
    <source>
        <dbReference type="ARBA" id="ARBA00022485"/>
    </source>
</evidence>
<dbReference type="AlphaFoldDB" id="A0A9R1ET40"/>
<name>A0A9R1ET40_WHEAT</name>
<keyword evidence="11" id="KW-0411">Iron-sulfur</keyword>
<dbReference type="InterPro" id="IPR010226">
    <property type="entry name" value="NADH_quinone_OxRdtase_chainI"/>
</dbReference>
<dbReference type="Pfam" id="PF13237">
    <property type="entry name" value="Fer4_10"/>
    <property type="match status" value="1"/>
</dbReference>
<dbReference type="PANTHER" id="PTHR47275">
    <property type="entry name" value="NAD(P)H-QUINONE OXIDOREDUCTASE SUBUNIT I, CHLOROPLASTIC"/>
    <property type="match status" value="1"/>
</dbReference>
<dbReference type="GO" id="GO:0008137">
    <property type="term" value="F:NADH dehydrogenase (ubiquinone) activity"/>
    <property type="evidence" value="ECO:0007669"/>
    <property type="project" value="InterPro"/>
</dbReference>
<dbReference type="GO" id="GO:0051539">
    <property type="term" value="F:4 iron, 4 sulfur cluster binding"/>
    <property type="evidence" value="ECO:0007669"/>
    <property type="project" value="UniProtKB-KW"/>
</dbReference>
<keyword evidence="2" id="KW-0150">Chloroplast</keyword>
<dbReference type="PROSITE" id="PS51379">
    <property type="entry name" value="4FE4S_FER_2"/>
    <property type="match status" value="2"/>
</dbReference>
<evidence type="ECO:0000313" key="16">
    <source>
        <dbReference type="EMBL" id="KAF7015754.1"/>
    </source>
</evidence>
<keyword evidence="1" id="KW-0004">4Fe-4S</keyword>
<dbReference type="InterPro" id="IPR017896">
    <property type="entry name" value="4Fe4S_Fe-S-bd"/>
</dbReference>
<dbReference type="PANTHER" id="PTHR47275:SF3">
    <property type="entry name" value="NAD(P)H-QUINONE OXIDOREDUCTASE SUBUNIT I, CHLOROPLASTIC"/>
    <property type="match status" value="1"/>
</dbReference>
<dbReference type="NCBIfam" id="TIGR01971">
    <property type="entry name" value="NuoI"/>
    <property type="match status" value="1"/>
</dbReference>
<dbReference type="InterPro" id="IPR017900">
    <property type="entry name" value="4Fe4S_Fe_S_CS"/>
</dbReference>
<feature type="domain" description="4Fe-4S ferredoxin-type" evidence="15">
    <location>
        <begin position="96"/>
        <end position="125"/>
    </location>
</feature>
<gene>
    <name evidence="16" type="ORF">CFC21_029517</name>
</gene>
<keyword evidence="4" id="KW-0874">Quinone</keyword>
<dbReference type="GO" id="GO:0016651">
    <property type="term" value="F:oxidoreductase activity, acting on NAD(P)H"/>
    <property type="evidence" value="ECO:0007669"/>
    <property type="project" value="InterPro"/>
</dbReference>
<reference evidence="16" key="1">
    <citation type="journal article" date="2017" name="Gigascience">
        <title>The first near-complete assembly of the hexaploid bread wheat genome, Triticum aestivum.</title>
        <authorList>
            <person name="Zimin A.V."/>
            <person name="Puiu D."/>
            <person name="Hall R."/>
            <person name="Kingan S."/>
            <person name="Clavijo B.J."/>
            <person name="Salzberg S.L."/>
        </authorList>
    </citation>
    <scope>NUCLEOTIDE SEQUENCE</scope>
    <source>
        <tissue evidence="16">Leaf</tissue>
    </source>
</reference>
<dbReference type="NCBIfam" id="NF004537">
    <property type="entry name" value="PRK05888.1-3"/>
    <property type="match status" value="1"/>
</dbReference>
<dbReference type="InterPro" id="IPR004497">
    <property type="entry name" value="NDHI"/>
</dbReference>
<evidence type="ECO:0000256" key="4">
    <source>
        <dbReference type="ARBA" id="ARBA00022719"/>
    </source>
</evidence>
<dbReference type="PROSITE" id="PS00198">
    <property type="entry name" value="4FE4S_FER_1"/>
    <property type="match status" value="1"/>
</dbReference>
<dbReference type="OrthoDB" id="590178at2759"/>
<evidence type="ECO:0000256" key="6">
    <source>
        <dbReference type="ARBA" id="ARBA00022737"/>
    </source>
</evidence>
<dbReference type="SUPFAM" id="SSF54862">
    <property type="entry name" value="4Fe-4S ferredoxins"/>
    <property type="match status" value="1"/>
</dbReference>
<keyword evidence="7" id="KW-0521">NADP</keyword>
<dbReference type="EMBL" id="CM022216">
    <property type="protein sequence ID" value="KAF7015754.1"/>
    <property type="molecule type" value="Genomic_DNA"/>
</dbReference>
<keyword evidence="10" id="KW-0408">Iron</keyword>
<evidence type="ECO:0000256" key="2">
    <source>
        <dbReference type="ARBA" id="ARBA00022528"/>
    </source>
</evidence>
<keyword evidence="14" id="KW-0472">Membrane</keyword>
<keyword evidence="13" id="KW-0793">Thylakoid</keyword>
<evidence type="ECO:0000256" key="3">
    <source>
        <dbReference type="ARBA" id="ARBA00022640"/>
    </source>
</evidence>
<keyword evidence="8" id="KW-0618">Plastoquinone</keyword>
<dbReference type="NCBIfam" id="TIGR00403">
    <property type="entry name" value="ndhI"/>
    <property type="match status" value="1"/>
</dbReference>
<evidence type="ECO:0000256" key="5">
    <source>
        <dbReference type="ARBA" id="ARBA00022723"/>
    </source>
</evidence>
<dbReference type="Proteomes" id="UP000815260">
    <property type="component" value="Chromosome 2D"/>
</dbReference>
<evidence type="ECO:0000259" key="15">
    <source>
        <dbReference type="PROSITE" id="PS51379"/>
    </source>
</evidence>